<dbReference type="STRING" id="254406.SAMN04488042_1011056"/>
<name>A0A1I4JJT8_9RHOB</name>
<keyword evidence="1 4" id="KW-0489">Methyltransferase</keyword>
<dbReference type="InterPro" id="IPR041698">
    <property type="entry name" value="Methyltransf_25"/>
</dbReference>
<dbReference type="CDD" id="cd02440">
    <property type="entry name" value="AdoMet_MTases"/>
    <property type="match status" value="1"/>
</dbReference>
<protein>
    <submittedName>
        <fullName evidence="4">Methyltransferase domain-containing protein</fullName>
    </submittedName>
</protein>
<dbReference type="SUPFAM" id="SSF53335">
    <property type="entry name" value="S-adenosyl-L-methionine-dependent methyltransferases"/>
    <property type="match status" value="1"/>
</dbReference>
<dbReference type="AlphaFoldDB" id="A0A1I4JJT8"/>
<dbReference type="RefSeq" id="WP_093091520.1">
    <property type="nucleotide sequence ID" value="NZ_FOTQ01000001.1"/>
</dbReference>
<feature type="domain" description="Methyltransferase" evidence="3">
    <location>
        <begin position="43"/>
        <end position="130"/>
    </location>
</feature>
<dbReference type="Pfam" id="PF13649">
    <property type="entry name" value="Methyltransf_25"/>
    <property type="match status" value="1"/>
</dbReference>
<dbReference type="PANTHER" id="PTHR43861:SF1">
    <property type="entry name" value="TRANS-ACONITATE 2-METHYLTRANSFERASE"/>
    <property type="match status" value="1"/>
</dbReference>
<evidence type="ECO:0000256" key="2">
    <source>
        <dbReference type="ARBA" id="ARBA00022679"/>
    </source>
</evidence>
<dbReference type="EMBL" id="FOTQ01000001">
    <property type="protein sequence ID" value="SFL66820.1"/>
    <property type="molecule type" value="Genomic_DNA"/>
</dbReference>
<evidence type="ECO:0000259" key="3">
    <source>
        <dbReference type="Pfam" id="PF13649"/>
    </source>
</evidence>
<reference evidence="4 5" key="1">
    <citation type="submission" date="2016-10" db="EMBL/GenBank/DDBJ databases">
        <authorList>
            <person name="de Groot N.N."/>
        </authorList>
    </citation>
    <scope>NUCLEOTIDE SEQUENCE [LARGE SCALE GENOMIC DNA]</scope>
    <source>
        <strain evidence="4 5">DSM 15283</strain>
    </source>
</reference>
<dbReference type="InterPro" id="IPR029063">
    <property type="entry name" value="SAM-dependent_MTases_sf"/>
</dbReference>
<organism evidence="4 5">
    <name type="scientific">Shimia aestuarii</name>
    <dbReference type="NCBI Taxonomy" id="254406"/>
    <lineage>
        <taxon>Bacteria</taxon>
        <taxon>Pseudomonadati</taxon>
        <taxon>Pseudomonadota</taxon>
        <taxon>Alphaproteobacteria</taxon>
        <taxon>Rhodobacterales</taxon>
        <taxon>Roseobacteraceae</taxon>
    </lineage>
</organism>
<dbReference type="PANTHER" id="PTHR43861">
    <property type="entry name" value="TRANS-ACONITATE 2-METHYLTRANSFERASE-RELATED"/>
    <property type="match status" value="1"/>
</dbReference>
<evidence type="ECO:0000256" key="1">
    <source>
        <dbReference type="ARBA" id="ARBA00022603"/>
    </source>
</evidence>
<dbReference type="OrthoDB" id="9804312at2"/>
<dbReference type="Gene3D" id="3.40.50.150">
    <property type="entry name" value="Vaccinia Virus protein VP39"/>
    <property type="match status" value="1"/>
</dbReference>
<proteinExistence type="predicted"/>
<dbReference type="GO" id="GO:0008168">
    <property type="term" value="F:methyltransferase activity"/>
    <property type="evidence" value="ECO:0007669"/>
    <property type="project" value="UniProtKB-KW"/>
</dbReference>
<gene>
    <name evidence="4" type="ORF">SAMN04488042_1011056</name>
</gene>
<dbReference type="GO" id="GO:0032259">
    <property type="term" value="P:methylation"/>
    <property type="evidence" value="ECO:0007669"/>
    <property type="project" value="UniProtKB-KW"/>
</dbReference>
<sequence length="195" mass="21006">MSDRETLGVYARKHDDYAALPVSKDQVDALNMFCAALSPGAHVLDLGCGPGLQARELVQRGLSVSALDATPEFVERARANGIDARLGTFDDLTETNAYDGVFASFSLLHAPKADFPRHLDAIKRALRPGGCLFLGLKLGEGEARDSLGRFYAYYSEAELRKHLEKAGFSLLQAVTGEGKGLSGSIDPYILMTARA</sequence>
<dbReference type="Proteomes" id="UP000199144">
    <property type="component" value="Unassembled WGS sequence"/>
</dbReference>
<evidence type="ECO:0000313" key="4">
    <source>
        <dbReference type="EMBL" id="SFL66820.1"/>
    </source>
</evidence>
<keyword evidence="5" id="KW-1185">Reference proteome</keyword>
<evidence type="ECO:0000313" key="5">
    <source>
        <dbReference type="Proteomes" id="UP000199144"/>
    </source>
</evidence>
<keyword evidence="2 4" id="KW-0808">Transferase</keyword>
<accession>A0A1I4JJT8</accession>